<name>A0A3Q0HNC8_ALLSI</name>
<keyword evidence="9" id="KW-0486">Methionine biosynthesis</keyword>
<dbReference type="KEGG" id="asn:102383574"/>
<keyword evidence="8" id="KW-0408">Iron</keyword>
<dbReference type="PANTHER" id="PTHR23418:SF0">
    <property type="entry name" value="ACIREDUCTONE DIOXYGENASE"/>
    <property type="match status" value="1"/>
</dbReference>
<dbReference type="Proteomes" id="UP000189705">
    <property type="component" value="Unplaced"/>
</dbReference>
<dbReference type="InterPro" id="IPR004313">
    <property type="entry name" value="ARD"/>
</dbReference>
<dbReference type="InParanoid" id="A0A3Q0HNC8"/>
<dbReference type="Pfam" id="PF03079">
    <property type="entry name" value="ARD"/>
    <property type="match status" value="1"/>
</dbReference>
<dbReference type="Gene3D" id="2.60.120.10">
    <property type="entry name" value="Jelly Rolls"/>
    <property type="match status" value="1"/>
</dbReference>
<evidence type="ECO:0000256" key="5">
    <source>
        <dbReference type="ARBA" id="ARBA00022723"/>
    </source>
</evidence>
<gene>
    <name evidence="12" type="primary">LOC102383574</name>
</gene>
<evidence type="ECO:0000256" key="9">
    <source>
        <dbReference type="ARBA" id="ARBA00023167"/>
    </source>
</evidence>
<evidence type="ECO:0000256" key="7">
    <source>
        <dbReference type="ARBA" id="ARBA00023002"/>
    </source>
</evidence>
<dbReference type="GeneID" id="102383574"/>
<keyword evidence="11" id="KW-1185">Reference proteome</keyword>
<dbReference type="STRING" id="38654.A0A3Q0HNC8"/>
<dbReference type="PANTHER" id="PTHR23418">
    <property type="entry name" value="ACIREDUCTONE DIOXYGENASE"/>
    <property type="match status" value="1"/>
</dbReference>
<evidence type="ECO:0000256" key="3">
    <source>
        <dbReference type="ARBA" id="ARBA00022596"/>
    </source>
</evidence>
<evidence type="ECO:0000256" key="1">
    <source>
        <dbReference type="ARBA" id="ARBA00000428"/>
    </source>
</evidence>
<evidence type="ECO:0000256" key="8">
    <source>
        <dbReference type="ARBA" id="ARBA00023004"/>
    </source>
</evidence>
<dbReference type="SUPFAM" id="SSF51182">
    <property type="entry name" value="RmlC-like cupins"/>
    <property type="match status" value="1"/>
</dbReference>
<organism evidence="11 12">
    <name type="scientific">Alligator sinensis</name>
    <name type="common">Chinese alligator</name>
    <dbReference type="NCBI Taxonomy" id="38654"/>
    <lineage>
        <taxon>Eukaryota</taxon>
        <taxon>Metazoa</taxon>
        <taxon>Chordata</taxon>
        <taxon>Craniata</taxon>
        <taxon>Vertebrata</taxon>
        <taxon>Euteleostomi</taxon>
        <taxon>Archelosauria</taxon>
        <taxon>Archosauria</taxon>
        <taxon>Crocodylia</taxon>
        <taxon>Alligatoridae</taxon>
        <taxon>Alligatorinae</taxon>
        <taxon>Alligator</taxon>
    </lineage>
</organism>
<dbReference type="AlphaFoldDB" id="A0A3Q0HNC8"/>
<comment type="catalytic activity">
    <reaction evidence="1">
        <text>1,2-dihydroxy-5-(methylsulfanyl)pent-1-en-3-one + O2 = 4-methylsulfanyl-2-oxobutanoate + formate + 2 H(+)</text>
        <dbReference type="Rhea" id="RHEA:24504"/>
        <dbReference type="ChEBI" id="CHEBI:15378"/>
        <dbReference type="ChEBI" id="CHEBI:15379"/>
        <dbReference type="ChEBI" id="CHEBI:15740"/>
        <dbReference type="ChEBI" id="CHEBI:16723"/>
        <dbReference type="ChEBI" id="CHEBI:49252"/>
        <dbReference type="EC" id="1.13.11.54"/>
    </reaction>
</comment>
<dbReference type="GO" id="GO:0046872">
    <property type="term" value="F:metal ion binding"/>
    <property type="evidence" value="ECO:0007669"/>
    <property type="project" value="UniProtKB-KW"/>
</dbReference>
<evidence type="ECO:0000313" key="11">
    <source>
        <dbReference type="Proteomes" id="UP000189705"/>
    </source>
</evidence>
<protein>
    <recommendedName>
        <fullName evidence="10">acireductone dioxygenase (Fe(2+)-requiring)</fullName>
        <ecNumber evidence="10">1.13.11.54</ecNumber>
    </recommendedName>
</protein>
<dbReference type="InterPro" id="IPR011051">
    <property type="entry name" value="RmlC_Cupin_sf"/>
</dbReference>
<keyword evidence="5" id="KW-0479">Metal-binding</keyword>
<dbReference type="GO" id="GO:0010309">
    <property type="term" value="F:acireductone dioxygenase [iron(II)-requiring] activity"/>
    <property type="evidence" value="ECO:0007669"/>
    <property type="project" value="UniProtKB-EC"/>
</dbReference>
<reference evidence="12" key="1">
    <citation type="submission" date="2025-08" db="UniProtKB">
        <authorList>
            <consortium name="RefSeq"/>
        </authorList>
    </citation>
    <scope>IDENTIFICATION</scope>
</reference>
<keyword evidence="6" id="KW-0223">Dioxygenase</keyword>
<evidence type="ECO:0000256" key="2">
    <source>
        <dbReference type="ARBA" id="ARBA00001954"/>
    </source>
</evidence>
<evidence type="ECO:0000256" key="4">
    <source>
        <dbReference type="ARBA" id="ARBA00022605"/>
    </source>
</evidence>
<keyword evidence="4" id="KW-0028">Amino-acid biosynthesis</keyword>
<keyword evidence="3" id="KW-0533">Nickel</keyword>
<evidence type="ECO:0000313" key="12">
    <source>
        <dbReference type="RefSeq" id="XP_025071993.1"/>
    </source>
</evidence>
<keyword evidence="7" id="KW-0560">Oxidoreductase</keyword>
<sequence>MPGRIPHSINGQGLATPTCNALGIDYLDADNYETVSESLPALDQRNYSWMDIITIDQLPNYEDKIKIFYEEHLHLDEEIRYIFEESGYFDV</sequence>
<dbReference type="GO" id="GO:0009086">
    <property type="term" value="P:methionine biosynthetic process"/>
    <property type="evidence" value="ECO:0007669"/>
    <property type="project" value="UniProtKB-KW"/>
</dbReference>
<evidence type="ECO:0000256" key="10">
    <source>
        <dbReference type="ARBA" id="ARBA00039005"/>
    </source>
</evidence>
<dbReference type="RefSeq" id="XP_025071993.1">
    <property type="nucleotide sequence ID" value="XM_025216208.1"/>
</dbReference>
<comment type="cofactor">
    <cofactor evidence="2">
        <name>Fe(2+)</name>
        <dbReference type="ChEBI" id="CHEBI:29033"/>
    </cofactor>
</comment>
<proteinExistence type="predicted"/>
<dbReference type="EC" id="1.13.11.54" evidence="10"/>
<evidence type="ECO:0000256" key="6">
    <source>
        <dbReference type="ARBA" id="ARBA00022964"/>
    </source>
</evidence>
<dbReference type="InterPro" id="IPR014710">
    <property type="entry name" value="RmlC-like_jellyroll"/>
</dbReference>
<accession>A0A3Q0HNC8</accession>